<protein>
    <submittedName>
        <fullName evidence="2">Guanylate cyclase</fullName>
    </submittedName>
</protein>
<reference evidence="2" key="1">
    <citation type="submission" date="2016-11" db="UniProtKB">
        <authorList>
            <consortium name="WormBaseParasite"/>
        </authorList>
    </citation>
    <scope>IDENTIFICATION</scope>
    <source>
        <strain evidence="2">KR3021</strain>
    </source>
</reference>
<sequence length="922" mass="103940">MCLRFYWRFSECVASTIAGYTYEMIKENDISAIIGPACSTAGISGNIAAYYNTPQFLWGTSMFTDFTAPSLNRLLTNFATNTRIFVMCFDNPANTRRVMLAAKDAGFNTTDFVFLNVDSDMDYYVDEELSSTLYDSNKPPDGRDAEAVGMAKYMFHLQFSMRGGLSSAFNNFREQMPTYMAQDPFNCTVECKDYTKGTYYSAFLYDAALVYFTAFAHAINENLVGNATVESLARNGSLISSYAKGVFQGLSGQFELDSNMTRNSEFSFSTYVQDSPDNITTWLYLIIRTSGIHPLNEPACGYENENCPKSFIEENTVGFIFIVIGCALIVFVVLSFIWYGFKVKRDEEKRQDNLWTIHFSTLVKYADYKGSFTEMQSKRSIQSSNQSSMSHKLSFKEAEGGKFSMMVYRNEAIIACKHEVNYQLRKEDMRHMRLLRAMDYENVNKFIGFSSDGPFPTSFWKFCSRGSLEDVFTSDKTSITIDAFFTYSIIKDIIEGLSYLHRSPIVVHGSLKSSSCLVDERWSVKLSNFGLPFIRSHEKKDAHDLLWTAPEILRAEKPNPSKPADIYAASIIFSEVINQKPAYENTDLAGGIDEVIYMIKHSTTKITRPIFQEALSDLNPALLHMVRDMWNENPSDRPKIETIKMLAKSMNPGKASNLMDHVFGMLEDYAASLEEDIQERTKELVEEQKKADALLFRMLPKQVAEKLKLGQTVVPESFDSVTIFFSDIVGFTTLASKCSNLQVVDLLNNLYTLFDEIINAHDIFKVETIGDGLLCASGVPNRNGKMHVIEICDMALELIDKLVNFRIPHLPKEKVLIRIGVHSDSCVAGVVGLTAPRYCLFGDSVNTASRMESSSKPSRVQLSTEAHTLLSELGGYVTEPRGEIIVKGKGVLSTFWLLGKEGVYSGEPKIYENYKKELDRDS</sequence>
<evidence type="ECO:0000313" key="2">
    <source>
        <dbReference type="WBParaSite" id="RSKR_0001109900.1"/>
    </source>
</evidence>
<name>A0AC35UFY4_9BILA</name>
<evidence type="ECO:0000313" key="1">
    <source>
        <dbReference type="Proteomes" id="UP000095286"/>
    </source>
</evidence>
<proteinExistence type="predicted"/>
<dbReference type="Proteomes" id="UP000095286">
    <property type="component" value="Unplaced"/>
</dbReference>
<dbReference type="WBParaSite" id="RSKR_0001109900.1">
    <property type="protein sequence ID" value="RSKR_0001109900.1"/>
    <property type="gene ID" value="RSKR_0001109900"/>
</dbReference>
<accession>A0AC35UFY4</accession>
<organism evidence="1 2">
    <name type="scientific">Rhabditophanes sp. KR3021</name>
    <dbReference type="NCBI Taxonomy" id="114890"/>
    <lineage>
        <taxon>Eukaryota</taxon>
        <taxon>Metazoa</taxon>
        <taxon>Ecdysozoa</taxon>
        <taxon>Nematoda</taxon>
        <taxon>Chromadorea</taxon>
        <taxon>Rhabditida</taxon>
        <taxon>Tylenchina</taxon>
        <taxon>Panagrolaimomorpha</taxon>
        <taxon>Strongyloidoidea</taxon>
        <taxon>Alloionematidae</taxon>
        <taxon>Rhabditophanes</taxon>
    </lineage>
</organism>